<gene>
    <name evidence="2" type="ORF">DES48_11533</name>
</gene>
<proteinExistence type="predicted"/>
<feature type="domain" description="Siphovirus-type tail component RIFT-related" evidence="1">
    <location>
        <begin position="27"/>
        <end position="119"/>
    </location>
</feature>
<protein>
    <submittedName>
        <fullName evidence="2">Tail protein</fullName>
    </submittedName>
</protein>
<reference evidence="2 3" key="1">
    <citation type="submission" date="2018-06" db="EMBL/GenBank/DDBJ databases">
        <title>Genomic Encyclopedia of Type Strains, Phase IV (KMG-IV): sequencing the most valuable type-strain genomes for metagenomic binning, comparative biology and taxonomic classification.</title>
        <authorList>
            <person name="Goeker M."/>
        </authorList>
    </citation>
    <scope>NUCLEOTIDE SEQUENCE [LARGE SCALE GENOMIC DNA]</scope>
    <source>
        <strain evidence="2 3">DSM 15140</strain>
    </source>
</reference>
<comment type="caution">
    <text evidence="2">The sequence shown here is derived from an EMBL/GenBank/DDBJ whole genome shotgun (WGS) entry which is preliminary data.</text>
</comment>
<dbReference type="EMBL" id="QNRI01000015">
    <property type="protein sequence ID" value="RBO92295.1"/>
    <property type="molecule type" value="Genomic_DNA"/>
</dbReference>
<dbReference type="RefSeq" id="WP_113870105.1">
    <property type="nucleotide sequence ID" value="NZ_BAABQN010000018.1"/>
</dbReference>
<accession>A0A366DQX8</accession>
<dbReference type="AlphaFoldDB" id="A0A366DQX8"/>
<evidence type="ECO:0000313" key="3">
    <source>
        <dbReference type="Proteomes" id="UP000252254"/>
    </source>
</evidence>
<dbReference type="OrthoDB" id="2194642at2"/>
<evidence type="ECO:0000259" key="1">
    <source>
        <dbReference type="Pfam" id="PF05709"/>
    </source>
</evidence>
<dbReference type="InterPro" id="IPR008841">
    <property type="entry name" value="Siphovirus-type_tail_N"/>
</dbReference>
<sequence length="278" mass="31672">MFKVYDKNMKLKTFPSGLHPLDIYISKIRKRRETTTVEGKNGFITNGVEDDYRNIELEVLLISDDSKDYRLLRDETYDFFNDAYFYVVENYQQGKRYKVTALDLFIPERANFNTSSVRFSVENYDSPYAESIGTSQDIQANGIDSNEEIWGFGMGLSSEEGAETYTHTGTTFSIYNPSNIDVLHPFEQELKITIDNVIGSTSYLQLENTTTGDAFRVNEAVNNSQVIALDGPAITSNSLAFLRKTNKQYITLVPGWNEFVVTGATSAKVAFDFRFYYL</sequence>
<dbReference type="Proteomes" id="UP000252254">
    <property type="component" value="Unassembled WGS sequence"/>
</dbReference>
<dbReference type="Pfam" id="PF05709">
    <property type="entry name" value="Sipho_tail"/>
    <property type="match status" value="1"/>
</dbReference>
<evidence type="ECO:0000313" key="2">
    <source>
        <dbReference type="EMBL" id="RBO92295.1"/>
    </source>
</evidence>
<organism evidence="2 3">
    <name type="scientific">Paraliobacillus ryukyuensis</name>
    <dbReference type="NCBI Taxonomy" id="200904"/>
    <lineage>
        <taxon>Bacteria</taxon>
        <taxon>Bacillati</taxon>
        <taxon>Bacillota</taxon>
        <taxon>Bacilli</taxon>
        <taxon>Bacillales</taxon>
        <taxon>Bacillaceae</taxon>
        <taxon>Paraliobacillus</taxon>
    </lineage>
</organism>
<keyword evidence="3" id="KW-1185">Reference proteome</keyword>
<name>A0A366DQX8_9BACI</name>